<dbReference type="OrthoDB" id="4611523at2"/>
<feature type="domain" description="CobQ/CobB/MinD/ParA nucleotide binding" evidence="2">
    <location>
        <begin position="238"/>
        <end position="443"/>
    </location>
</feature>
<dbReference type="GO" id="GO:0005829">
    <property type="term" value="C:cytosol"/>
    <property type="evidence" value="ECO:0007669"/>
    <property type="project" value="TreeGrafter"/>
</dbReference>
<feature type="compositionally biased region" description="Pro residues" evidence="1">
    <location>
        <begin position="111"/>
        <end position="126"/>
    </location>
</feature>
<evidence type="ECO:0000259" key="2">
    <source>
        <dbReference type="Pfam" id="PF01656"/>
    </source>
</evidence>
<dbReference type="Proteomes" id="UP000320095">
    <property type="component" value="Unassembled WGS sequence"/>
</dbReference>
<feature type="compositionally biased region" description="Pro residues" evidence="1">
    <location>
        <begin position="63"/>
        <end position="74"/>
    </location>
</feature>
<dbReference type="Pfam" id="PF01656">
    <property type="entry name" value="CbiA"/>
    <property type="match status" value="1"/>
</dbReference>
<feature type="region of interest" description="Disordered" evidence="1">
    <location>
        <begin position="1"/>
        <end position="178"/>
    </location>
</feature>
<dbReference type="EMBL" id="RCZG01000003">
    <property type="protein sequence ID" value="TPG35295.1"/>
    <property type="molecule type" value="Genomic_DNA"/>
</dbReference>
<protein>
    <submittedName>
        <fullName evidence="3">MinD/ParA family protein</fullName>
    </submittedName>
</protein>
<evidence type="ECO:0000256" key="1">
    <source>
        <dbReference type="SAM" id="MobiDB-lite"/>
    </source>
</evidence>
<dbReference type="GO" id="GO:0016887">
    <property type="term" value="F:ATP hydrolysis activity"/>
    <property type="evidence" value="ECO:0007669"/>
    <property type="project" value="TreeGrafter"/>
</dbReference>
<accession>A0A502EC29</accession>
<gene>
    <name evidence="3" type="ORF">EAH80_10280</name>
</gene>
<feature type="compositionally biased region" description="Basic and acidic residues" evidence="1">
    <location>
        <begin position="1"/>
        <end position="17"/>
    </location>
</feature>
<comment type="caution">
    <text evidence="3">The sequence shown here is derived from an EMBL/GenBank/DDBJ whole genome shotgun (WGS) entry which is preliminary data.</text>
</comment>
<dbReference type="PANTHER" id="PTHR43384:SF14">
    <property type="entry name" value="ESX-1 SECRETION-ASSOCIATED PROTEIN ESPI"/>
    <property type="match status" value="1"/>
</dbReference>
<dbReference type="RefSeq" id="WP_140690010.1">
    <property type="nucleotide sequence ID" value="NZ_RCZG01000003.1"/>
</dbReference>
<name>A0A502EC29_9MYCO</name>
<dbReference type="PANTHER" id="PTHR43384">
    <property type="entry name" value="SEPTUM SITE-DETERMINING PROTEIN MIND HOMOLOG, CHLOROPLASTIC-RELATED"/>
    <property type="match status" value="1"/>
</dbReference>
<feature type="compositionally biased region" description="Basic and acidic residues" evidence="1">
    <location>
        <begin position="46"/>
        <end position="62"/>
    </location>
</feature>
<keyword evidence="4" id="KW-1185">Reference proteome</keyword>
<dbReference type="GO" id="GO:0009898">
    <property type="term" value="C:cytoplasmic side of plasma membrane"/>
    <property type="evidence" value="ECO:0007669"/>
    <property type="project" value="TreeGrafter"/>
</dbReference>
<evidence type="ECO:0000313" key="3">
    <source>
        <dbReference type="EMBL" id="TPG35295.1"/>
    </source>
</evidence>
<feature type="compositionally biased region" description="Pro residues" evidence="1">
    <location>
        <begin position="135"/>
        <end position="150"/>
    </location>
</feature>
<sequence length="484" mass="52334">MNDRDDALRKELGRTGPEETDYEPAVEPPFKAATTPLPSRPPVDYPTREAAAEVETPREHLPPEAPPPPPPPPPRDVERPDGGPRPPQRFGPPPGTPRDTGALPVAGRQADPPPQWRPPAPPPPHQQQPGWQGQPPRPNQPPPGQGPPQYGPWQGQPHGQDSRAAPPPPTGSYADRIRADDLVPSKRIVPARGWRRVVYKATFGLINPGQSPEEIREAQLEARIKVKLRGHYKVGVMGKGGVGKTTVSASIGSVFAELRQEDRVVAIDADTAFGKLGSRVDPKAVGSYWELAGDQHLETFADVRSRVGNNSAGLFVLAGEGSPARRRVLDPAIYREATARLDRYFSIAVVDCSSTMDTPVTQEVLRDLDALVVVSSPWVDGAAAAGQTMDWLANRGLTSLLRRTVVVLNDSDGHADKRTRAILAQQFAGQGQVVIEVPFDPHLRPGGVIEGTAEMSGPTRRKFLEIAAALAEHFPANGERGRDR</sequence>
<dbReference type="SUPFAM" id="SSF52540">
    <property type="entry name" value="P-loop containing nucleoside triphosphate hydrolases"/>
    <property type="match status" value="1"/>
</dbReference>
<dbReference type="InterPro" id="IPR027417">
    <property type="entry name" value="P-loop_NTPase"/>
</dbReference>
<reference evidence="3 4" key="1">
    <citation type="journal article" date="2019" name="Environ. Microbiol.">
        <title>Species interactions and distinct microbial communities in high Arctic permafrost affected cryosols are associated with the CH4 and CO2 gas fluxes.</title>
        <authorList>
            <person name="Altshuler I."/>
            <person name="Hamel J."/>
            <person name="Turney S."/>
            <person name="Magnuson E."/>
            <person name="Levesque R."/>
            <person name="Greer C."/>
            <person name="Whyte L.G."/>
        </authorList>
    </citation>
    <scope>NUCLEOTIDE SEQUENCE [LARGE SCALE GENOMIC DNA]</scope>
    <source>
        <strain evidence="3 4">S5.20</strain>
    </source>
</reference>
<dbReference type="Gene3D" id="3.40.50.300">
    <property type="entry name" value="P-loop containing nucleotide triphosphate hydrolases"/>
    <property type="match status" value="1"/>
</dbReference>
<dbReference type="AlphaFoldDB" id="A0A502EC29"/>
<feature type="compositionally biased region" description="Pro residues" evidence="1">
    <location>
        <begin position="83"/>
        <end position="96"/>
    </location>
</feature>
<evidence type="ECO:0000313" key="4">
    <source>
        <dbReference type="Proteomes" id="UP000320095"/>
    </source>
</evidence>
<proteinExistence type="predicted"/>
<dbReference type="GO" id="GO:0051782">
    <property type="term" value="P:negative regulation of cell division"/>
    <property type="evidence" value="ECO:0007669"/>
    <property type="project" value="TreeGrafter"/>
</dbReference>
<dbReference type="GO" id="GO:0005524">
    <property type="term" value="F:ATP binding"/>
    <property type="evidence" value="ECO:0007669"/>
    <property type="project" value="TreeGrafter"/>
</dbReference>
<organism evidence="3 4">
    <name type="scientific">Mycolicibacterium hodleri</name>
    <dbReference type="NCBI Taxonomy" id="49897"/>
    <lineage>
        <taxon>Bacteria</taxon>
        <taxon>Bacillati</taxon>
        <taxon>Actinomycetota</taxon>
        <taxon>Actinomycetes</taxon>
        <taxon>Mycobacteriales</taxon>
        <taxon>Mycobacteriaceae</taxon>
        <taxon>Mycolicibacterium</taxon>
    </lineage>
</organism>
<dbReference type="InterPro" id="IPR002586">
    <property type="entry name" value="CobQ/CobB/MinD/ParA_Nub-bd_dom"/>
</dbReference>
<dbReference type="InterPro" id="IPR050625">
    <property type="entry name" value="ParA/MinD_ATPase"/>
</dbReference>